<name>A0A1X0VG30_LEUPS</name>
<gene>
    <name evidence="2" type="ORF">BMR96_00120</name>
</gene>
<feature type="transmembrane region" description="Helical" evidence="1">
    <location>
        <begin position="75"/>
        <end position="94"/>
    </location>
</feature>
<dbReference type="RefSeq" id="WP_004915464.1">
    <property type="nucleotide sequence ID" value="NZ_MPLS01000001.1"/>
</dbReference>
<evidence type="ECO:0000313" key="2">
    <source>
        <dbReference type="EMBL" id="ORI98697.1"/>
    </source>
</evidence>
<dbReference type="Proteomes" id="UP000192288">
    <property type="component" value="Unassembled WGS sequence"/>
</dbReference>
<feature type="transmembrane region" description="Helical" evidence="1">
    <location>
        <begin position="20"/>
        <end position="38"/>
    </location>
</feature>
<keyword evidence="1" id="KW-0472">Membrane</keyword>
<dbReference type="AlphaFoldDB" id="A0A1X0VG30"/>
<dbReference type="eggNOG" id="ENOG50308KW">
    <property type="taxonomic scope" value="Bacteria"/>
</dbReference>
<keyword evidence="1" id="KW-1133">Transmembrane helix</keyword>
<protein>
    <submittedName>
        <fullName evidence="2">Uncharacterized protein</fullName>
    </submittedName>
</protein>
<evidence type="ECO:0000313" key="3">
    <source>
        <dbReference type="Proteomes" id="UP000192288"/>
    </source>
</evidence>
<reference evidence="2 3" key="1">
    <citation type="journal article" date="2017" name="Front. Microbiol.">
        <title>Genomic Characterization of Dairy Associated Leuconostoc Species and Diversity of Leuconostocs in Undefined Mixed Mesophilic Starter Cultures.</title>
        <authorList>
            <person name="Frantzen C.A."/>
            <person name="Kot W."/>
            <person name="Pedersen T.B."/>
            <person name="Ardo Y.M."/>
            <person name="Broadbent J.R."/>
            <person name="Neve H."/>
            <person name="Hansen L.H."/>
            <person name="Dal Bello F."/>
            <person name="Ostlie H.M."/>
            <person name="Kleppen H.P."/>
            <person name="Vogensen F.K."/>
            <person name="Holo H."/>
        </authorList>
    </citation>
    <scope>NUCLEOTIDE SEQUENCE [LARGE SCALE GENOMIC DNA]</scope>
    <source>
        <strain evidence="2 3">LMGCF08</strain>
    </source>
</reference>
<evidence type="ECO:0000256" key="1">
    <source>
        <dbReference type="SAM" id="Phobius"/>
    </source>
</evidence>
<keyword evidence="1" id="KW-0812">Transmembrane</keyword>
<feature type="transmembrane region" description="Helical" evidence="1">
    <location>
        <begin position="44"/>
        <end position="63"/>
    </location>
</feature>
<comment type="caution">
    <text evidence="2">The sequence shown here is derived from an EMBL/GenBank/DDBJ whole genome shotgun (WGS) entry which is preliminary data.</text>
</comment>
<dbReference type="EMBL" id="MPLS01000001">
    <property type="protein sequence ID" value="ORI98697.1"/>
    <property type="molecule type" value="Genomic_DNA"/>
</dbReference>
<accession>A0A1X0VG30</accession>
<dbReference type="STRING" id="33968.BMS77_03205"/>
<sequence length="128" mass="14815">MINNLLDKWDGGRSVKERLYDLFFIAIIAVIGHLDFWHTSPKTSMATAITIIVSTVIALLYLLQLPRLKNNSDIPYKLTFFFYVIYVISTFILTSTLTRDVLSLGYWPRLATFVIIEAIMMTRVMHDH</sequence>
<proteinExistence type="predicted"/>
<organism evidence="2 3">
    <name type="scientific">Leuconostoc pseudomesenteroides</name>
    <dbReference type="NCBI Taxonomy" id="33968"/>
    <lineage>
        <taxon>Bacteria</taxon>
        <taxon>Bacillati</taxon>
        <taxon>Bacillota</taxon>
        <taxon>Bacilli</taxon>
        <taxon>Lactobacillales</taxon>
        <taxon>Lactobacillaceae</taxon>
        <taxon>Leuconostoc</taxon>
    </lineage>
</organism>